<sequence>MTAKRSEWQRMLAGEEYDAADPALSAARRRCRQLYQTLNSGYGEADALLSELLGSRGQQCSIHPPFFCDYGCHIHVGENFYANVGCTLIDVCEIRIGDNVLLGPNVQIYTAGHPIAVAPRIAGQEFGKPVRIGNNVWIGGSAILCPGVTIGDHSVIGAGSVVTRDIPAGVVAAGNPCRVLRTMTAAELADVTGSSSTTCAQD</sequence>
<evidence type="ECO:0000256" key="1">
    <source>
        <dbReference type="ARBA" id="ARBA00007274"/>
    </source>
</evidence>
<dbReference type="Proteomes" id="UP001595692">
    <property type="component" value="Unassembled WGS sequence"/>
</dbReference>
<dbReference type="CDD" id="cd03357">
    <property type="entry name" value="LbH_MAT_GAT"/>
    <property type="match status" value="1"/>
</dbReference>
<dbReference type="Gene3D" id="2.160.10.10">
    <property type="entry name" value="Hexapeptide repeat proteins"/>
    <property type="match status" value="1"/>
</dbReference>
<gene>
    <name evidence="6" type="ORF">ACFOSS_07225</name>
</gene>
<dbReference type="PANTHER" id="PTHR23416">
    <property type="entry name" value="SIALIC ACID SYNTHASE-RELATED"/>
    <property type="match status" value="1"/>
</dbReference>
<evidence type="ECO:0000256" key="2">
    <source>
        <dbReference type="ARBA" id="ARBA00022679"/>
    </source>
</evidence>
<keyword evidence="3" id="KW-0677">Repeat</keyword>
<dbReference type="PROSITE" id="PS00101">
    <property type="entry name" value="HEXAPEP_TRANSFERASES"/>
    <property type="match status" value="1"/>
</dbReference>
<keyword evidence="4 6" id="KW-0012">Acyltransferase</keyword>
<dbReference type="SUPFAM" id="SSF51161">
    <property type="entry name" value="Trimeric LpxA-like enzymes"/>
    <property type="match status" value="1"/>
</dbReference>
<comment type="caution">
    <text evidence="6">The sequence shown here is derived from an EMBL/GenBank/DDBJ whole genome shotgun (WGS) entry which is preliminary data.</text>
</comment>
<keyword evidence="7" id="KW-1185">Reference proteome</keyword>
<evidence type="ECO:0000259" key="5">
    <source>
        <dbReference type="SMART" id="SM01266"/>
    </source>
</evidence>
<evidence type="ECO:0000256" key="3">
    <source>
        <dbReference type="ARBA" id="ARBA00022737"/>
    </source>
</evidence>
<name>A0ABV8CM17_9GAMM</name>
<dbReference type="Pfam" id="PF12464">
    <property type="entry name" value="Mac"/>
    <property type="match status" value="1"/>
</dbReference>
<dbReference type="Pfam" id="PF00132">
    <property type="entry name" value="Hexapep"/>
    <property type="match status" value="1"/>
</dbReference>
<dbReference type="InterPro" id="IPR051159">
    <property type="entry name" value="Hexapeptide_acetyltransf"/>
</dbReference>
<protein>
    <submittedName>
        <fullName evidence="6">Sugar O-acetyltransferase</fullName>
        <ecNumber evidence="6">2.3.1.-</ecNumber>
    </submittedName>
</protein>
<dbReference type="PANTHER" id="PTHR23416:SF23">
    <property type="entry name" value="ACETYLTRANSFERASE C18B11.09C-RELATED"/>
    <property type="match status" value="1"/>
</dbReference>
<dbReference type="RefSeq" id="WP_377151520.1">
    <property type="nucleotide sequence ID" value="NZ_JBHSAF010000006.1"/>
</dbReference>
<evidence type="ECO:0000313" key="6">
    <source>
        <dbReference type="EMBL" id="MFC3913252.1"/>
    </source>
</evidence>
<dbReference type="InterPro" id="IPR018357">
    <property type="entry name" value="Hexapep_transf_CS"/>
</dbReference>
<dbReference type="SMART" id="SM01266">
    <property type="entry name" value="Mac"/>
    <property type="match status" value="1"/>
</dbReference>
<comment type="similarity">
    <text evidence="1">Belongs to the transferase hexapeptide repeat family.</text>
</comment>
<evidence type="ECO:0000313" key="7">
    <source>
        <dbReference type="Proteomes" id="UP001595692"/>
    </source>
</evidence>
<evidence type="ECO:0000256" key="4">
    <source>
        <dbReference type="ARBA" id="ARBA00023315"/>
    </source>
</evidence>
<dbReference type="EMBL" id="JBHSAF010000006">
    <property type="protein sequence ID" value="MFC3913252.1"/>
    <property type="molecule type" value="Genomic_DNA"/>
</dbReference>
<dbReference type="EC" id="2.3.1.-" evidence="6"/>
<feature type="domain" description="Maltose/galactoside acetyltransferase" evidence="5">
    <location>
        <begin position="8"/>
        <end position="58"/>
    </location>
</feature>
<proteinExistence type="inferred from homology"/>
<reference evidence="7" key="1">
    <citation type="journal article" date="2019" name="Int. J. Syst. Evol. Microbiol.">
        <title>The Global Catalogue of Microorganisms (GCM) 10K type strain sequencing project: providing services to taxonomists for standard genome sequencing and annotation.</title>
        <authorList>
            <consortium name="The Broad Institute Genomics Platform"/>
            <consortium name="The Broad Institute Genome Sequencing Center for Infectious Disease"/>
            <person name="Wu L."/>
            <person name="Ma J."/>
        </authorList>
    </citation>
    <scope>NUCLEOTIDE SEQUENCE [LARGE SCALE GENOMIC DNA]</scope>
    <source>
        <strain evidence="7">CCUG 54939</strain>
    </source>
</reference>
<dbReference type="InterPro" id="IPR011004">
    <property type="entry name" value="Trimer_LpxA-like_sf"/>
</dbReference>
<dbReference type="GO" id="GO:0016746">
    <property type="term" value="F:acyltransferase activity"/>
    <property type="evidence" value="ECO:0007669"/>
    <property type="project" value="UniProtKB-KW"/>
</dbReference>
<dbReference type="InterPro" id="IPR001451">
    <property type="entry name" value="Hexapep"/>
</dbReference>
<accession>A0ABV8CM17</accession>
<dbReference type="InterPro" id="IPR024688">
    <property type="entry name" value="Mac_dom"/>
</dbReference>
<keyword evidence="2 6" id="KW-0808">Transferase</keyword>
<organism evidence="6 7">
    <name type="scientific">Pseudaeromonas sharmana</name>
    <dbReference type="NCBI Taxonomy" id="328412"/>
    <lineage>
        <taxon>Bacteria</taxon>
        <taxon>Pseudomonadati</taxon>
        <taxon>Pseudomonadota</taxon>
        <taxon>Gammaproteobacteria</taxon>
        <taxon>Aeromonadales</taxon>
        <taxon>Aeromonadaceae</taxon>
        <taxon>Pseudaeromonas</taxon>
    </lineage>
</organism>